<evidence type="ECO:0008006" key="7">
    <source>
        <dbReference type="Google" id="ProtNLM"/>
    </source>
</evidence>
<dbReference type="PhylomeDB" id="A7S8S8"/>
<keyword evidence="3" id="KW-0539">Nucleus</keyword>
<dbReference type="eggNOG" id="KOG2216">
    <property type="taxonomic scope" value="Eukaryota"/>
</dbReference>
<evidence type="ECO:0000256" key="1">
    <source>
        <dbReference type="ARBA" id="ARBA00004123"/>
    </source>
</evidence>
<dbReference type="PANTHER" id="PTHR13375">
    <property type="entry name" value="FMS INTERACTING PROTEIN"/>
    <property type="match status" value="1"/>
</dbReference>
<dbReference type="KEGG" id="nve:5511599"/>
<dbReference type="GO" id="GO:0003729">
    <property type="term" value="F:mRNA binding"/>
    <property type="evidence" value="ECO:0000318"/>
    <property type="project" value="GO_Central"/>
</dbReference>
<comment type="similarity">
    <text evidence="2">Belongs to the THOC5 family.</text>
</comment>
<dbReference type="EMBL" id="DS469599">
    <property type="protein sequence ID" value="EDO39880.1"/>
    <property type="molecule type" value="Genomic_DNA"/>
</dbReference>
<evidence type="ECO:0000256" key="3">
    <source>
        <dbReference type="ARBA" id="ARBA00023242"/>
    </source>
</evidence>
<sequence>MKRRKTRTGSEAGTSPQDKKHKSPSGIVRSAPMSAAEVDDFEAAKGTASSNSSSYRKACEEMKRLFEEINDLKREGNDPNCPEITERRIRATLLFIILKKLNRVAHISGKKARDNTHEAKQKVDGLHLQLQNLLYEAMHLKKEITKCLEFKSKDEEVELVTEEEFYSQAPKEVSKPEITKDDPHQRMLARLDWELEQRKSFASKKKEFEKKKELLEKEINTRREFLNSLQPRLEEILKSTVPVQEYLNLPLDAKRAQHETARYLSQPLYVLYVQATAYNEACDPHLSVQIQGDVEAAKAALEEKPTQPEPESDSDDEATEHQRKSKRRRKKEESRKEEKRKALLKTHPLQIVLKLNCKGKCTISLLVSYLPLLQIVTVNPSLSISEAVDQPILSNSTILAPESILTCLFPGDHGNTSPNATNQFQLTKDGIDSFSAFVGETGQPFLWAQRICGLEFLPDCQNAVVAESDVSRSHMEVTIKAIRARVLARLALQRQLSSLEKLQVPASDAPQKLFPDKIASVLVSWSPVDYANFIEMPQAKSLVDENLLDESDMYFCAEIECNKVRLKAGVVLYREYPVRPPIICLSISGGTAPFSSHVTRMLEAEVNVHYKDLIDGDSPVNLLTNQIRRLQVCFDVFLECGVVEGIESIERAKLLVRKKRGRDHNLPFLYDVSHDMFTHR</sequence>
<evidence type="ECO:0000313" key="5">
    <source>
        <dbReference type="EMBL" id="EDO39880.1"/>
    </source>
</evidence>
<dbReference type="Pfam" id="PF09766">
    <property type="entry name" value="FmiP_Thoc5"/>
    <property type="match status" value="1"/>
</dbReference>
<name>A7S8S8_NEMVE</name>
<dbReference type="InterPro" id="IPR019163">
    <property type="entry name" value="THO_Thoc5"/>
</dbReference>
<accession>A7S8S8</accession>
<dbReference type="STRING" id="45351.A7S8S8"/>
<evidence type="ECO:0000256" key="4">
    <source>
        <dbReference type="SAM" id="MobiDB-lite"/>
    </source>
</evidence>
<evidence type="ECO:0000256" key="2">
    <source>
        <dbReference type="ARBA" id="ARBA00008044"/>
    </source>
</evidence>
<dbReference type="FunCoup" id="A7S8S8">
    <property type="interactions" value="537"/>
</dbReference>
<comment type="subcellular location">
    <subcellularLocation>
        <location evidence="1">Nucleus</location>
    </subcellularLocation>
</comment>
<feature type="compositionally biased region" description="Basic and acidic residues" evidence="4">
    <location>
        <begin position="331"/>
        <end position="341"/>
    </location>
</feature>
<gene>
    <name evidence="5" type="ORF">NEMVEDRAFT_v1g167837</name>
</gene>
<dbReference type="Proteomes" id="UP000001593">
    <property type="component" value="Unassembled WGS sequence"/>
</dbReference>
<dbReference type="GO" id="GO:0006406">
    <property type="term" value="P:mRNA export from nucleus"/>
    <property type="evidence" value="ECO:0000318"/>
    <property type="project" value="GO_Central"/>
</dbReference>
<dbReference type="OMA" id="YEVMHLK"/>
<dbReference type="HOGENOM" id="CLU_023759_0_0_1"/>
<dbReference type="AlphaFoldDB" id="A7S8S8"/>
<proteinExistence type="inferred from homology"/>
<protein>
    <recommendedName>
        <fullName evidence="7">THO complex subunit 5 homolog</fullName>
    </recommendedName>
</protein>
<dbReference type="InParanoid" id="A7S8S8"/>
<feature type="region of interest" description="Disordered" evidence="4">
    <location>
        <begin position="1"/>
        <end position="54"/>
    </location>
</feature>
<keyword evidence="6" id="KW-1185">Reference proteome</keyword>
<dbReference type="PANTHER" id="PTHR13375:SF3">
    <property type="entry name" value="THO COMPLEX SUBUNIT 5 HOMOLOG"/>
    <property type="match status" value="1"/>
</dbReference>
<organism evidence="5 6">
    <name type="scientific">Nematostella vectensis</name>
    <name type="common">Starlet sea anemone</name>
    <dbReference type="NCBI Taxonomy" id="45351"/>
    <lineage>
        <taxon>Eukaryota</taxon>
        <taxon>Metazoa</taxon>
        <taxon>Cnidaria</taxon>
        <taxon>Anthozoa</taxon>
        <taxon>Hexacorallia</taxon>
        <taxon>Actiniaria</taxon>
        <taxon>Edwardsiidae</taxon>
        <taxon>Nematostella</taxon>
    </lineage>
</organism>
<feature type="region of interest" description="Disordered" evidence="4">
    <location>
        <begin position="299"/>
        <end position="341"/>
    </location>
</feature>
<dbReference type="GO" id="GO:0000445">
    <property type="term" value="C:THO complex part of transcription export complex"/>
    <property type="evidence" value="ECO:0000318"/>
    <property type="project" value="GO_Central"/>
</dbReference>
<evidence type="ECO:0000313" key="6">
    <source>
        <dbReference type="Proteomes" id="UP000001593"/>
    </source>
</evidence>
<reference evidence="5 6" key="1">
    <citation type="journal article" date="2007" name="Science">
        <title>Sea anemone genome reveals ancestral eumetazoan gene repertoire and genomic organization.</title>
        <authorList>
            <person name="Putnam N.H."/>
            <person name="Srivastava M."/>
            <person name="Hellsten U."/>
            <person name="Dirks B."/>
            <person name="Chapman J."/>
            <person name="Salamov A."/>
            <person name="Terry A."/>
            <person name="Shapiro H."/>
            <person name="Lindquist E."/>
            <person name="Kapitonov V.V."/>
            <person name="Jurka J."/>
            <person name="Genikhovich G."/>
            <person name="Grigoriev I.V."/>
            <person name="Lucas S.M."/>
            <person name="Steele R.E."/>
            <person name="Finnerty J.R."/>
            <person name="Technau U."/>
            <person name="Martindale M.Q."/>
            <person name="Rokhsar D.S."/>
        </authorList>
    </citation>
    <scope>NUCLEOTIDE SEQUENCE [LARGE SCALE GENOMIC DNA]</scope>
    <source>
        <strain evidence="6">CH2 X CH6</strain>
    </source>
</reference>